<comment type="catalytic activity">
    <reaction evidence="8 10">
        <text>5-[(5-phospho-1-deoxy-D-ribulos-1-ylimino)methylamino]-1-(5-phospho-beta-D-ribosyl)imidazole-4-carboxamide + L-glutamine = D-erythro-1-(imidazol-4-yl)glycerol 3-phosphate + 5-amino-1-(5-phospho-beta-D-ribosyl)imidazole-4-carboxamide + L-glutamate + H(+)</text>
        <dbReference type="Rhea" id="RHEA:24793"/>
        <dbReference type="ChEBI" id="CHEBI:15378"/>
        <dbReference type="ChEBI" id="CHEBI:29985"/>
        <dbReference type="ChEBI" id="CHEBI:58278"/>
        <dbReference type="ChEBI" id="CHEBI:58359"/>
        <dbReference type="ChEBI" id="CHEBI:58475"/>
        <dbReference type="ChEBI" id="CHEBI:58525"/>
        <dbReference type="EC" id="4.3.2.10"/>
    </reaction>
</comment>
<keyword evidence="14" id="KW-1185">Reference proteome</keyword>
<dbReference type="InterPro" id="IPR010139">
    <property type="entry name" value="Imidazole-glycPsynth_HisH"/>
</dbReference>
<comment type="subunit">
    <text evidence="2 10">Heterodimer of HisH and HisF.</text>
</comment>
<keyword evidence="5 10" id="KW-0315">Glutamine amidotransferase</keyword>
<evidence type="ECO:0000256" key="8">
    <source>
        <dbReference type="ARBA" id="ARBA00047838"/>
    </source>
</evidence>
<dbReference type="GO" id="GO:0005737">
    <property type="term" value="C:cytoplasm"/>
    <property type="evidence" value="ECO:0007669"/>
    <property type="project" value="UniProtKB-SubCell"/>
</dbReference>
<dbReference type="EMBL" id="AEVS01000111">
    <property type="protein sequence ID" value="EGA63697.1"/>
    <property type="molecule type" value="Genomic_DNA"/>
</dbReference>
<evidence type="ECO:0000256" key="6">
    <source>
        <dbReference type="ARBA" id="ARBA00023102"/>
    </source>
</evidence>
<evidence type="ECO:0000256" key="4">
    <source>
        <dbReference type="ARBA" id="ARBA00022801"/>
    </source>
</evidence>
<evidence type="ECO:0000256" key="2">
    <source>
        <dbReference type="ARBA" id="ARBA00011152"/>
    </source>
</evidence>
<accession>E8M045</accession>
<evidence type="ECO:0000256" key="5">
    <source>
        <dbReference type="ARBA" id="ARBA00022962"/>
    </source>
</evidence>
<evidence type="ECO:0000256" key="7">
    <source>
        <dbReference type="ARBA" id="ARBA00023239"/>
    </source>
</evidence>
<dbReference type="Pfam" id="PF00117">
    <property type="entry name" value="GATase"/>
    <property type="match status" value="1"/>
</dbReference>
<sequence>MKIAIIDYKIGNVKSIINVLRNLHVEPILTSERDVILNCDGAILPGVGAFSHGMKGLVDYGLVEVIKEFTTIGKPLMGICLGMQMLMDSSDEFGYSEGLGLISGRVSKLVPNDGSKIPHVGWKPIKKSSIDGGQKLLRKVEEHDRLYFVHSYVVRPEEPENILSTSQYGGIEFCSSVNKGNIYGFQFHPEKSAIAGISIMKEFINLCEKVK</sequence>
<dbReference type="InterPro" id="IPR017926">
    <property type="entry name" value="GATASE"/>
</dbReference>
<keyword evidence="13" id="KW-0808">Transferase</keyword>
<dbReference type="GO" id="GO:0000105">
    <property type="term" value="P:L-histidine biosynthetic process"/>
    <property type="evidence" value="ECO:0007669"/>
    <property type="project" value="UniProtKB-UniRule"/>
</dbReference>
<protein>
    <recommendedName>
        <fullName evidence="10">Imidazole glycerol phosphate synthase subunit HisH</fullName>
        <ecNumber evidence="10">4.3.2.10</ecNumber>
    </recommendedName>
    <alternativeName>
        <fullName evidence="10">IGP synthase glutaminase subunit</fullName>
        <ecNumber evidence="10">3.5.1.2</ecNumber>
    </alternativeName>
    <alternativeName>
        <fullName evidence="10">IGP synthase subunit HisH</fullName>
    </alternativeName>
    <alternativeName>
        <fullName evidence="10">ImGP synthase subunit HisH</fullName>
        <shortName evidence="10">IGPS subunit HisH</shortName>
    </alternativeName>
</protein>
<keyword evidence="13" id="KW-0328">Glycosyltransferase</keyword>
<keyword evidence="10" id="KW-0963">Cytoplasm</keyword>
<evidence type="ECO:0000256" key="3">
    <source>
        <dbReference type="ARBA" id="ARBA00022605"/>
    </source>
</evidence>
<dbReference type="PANTHER" id="PTHR42701">
    <property type="entry name" value="IMIDAZOLE GLYCEROL PHOSPHATE SYNTHASE SUBUNIT HISH"/>
    <property type="match status" value="1"/>
</dbReference>
<dbReference type="PIRSF" id="PIRSF000495">
    <property type="entry name" value="Amidotransf_hisH"/>
    <property type="match status" value="1"/>
</dbReference>
<dbReference type="STRING" id="945543.VIBR0546_16426"/>
<dbReference type="InterPro" id="IPR029062">
    <property type="entry name" value="Class_I_gatase-like"/>
</dbReference>
<feature type="active site" evidence="10 11">
    <location>
        <position position="188"/>
    </location>
</feature>
<evidence type="ECO:0000256" key="10">
    <source>
        <dbReference type="HAMAP-Rule" id="MF_00278"/>
    </source>
</evidence>
<evidence type="ECO:0000313" key="13">
    <source>
        <dbReference type="EMBL" id="EGA63697.1"/>
    </source>
</evidence>
<feature type="active site" evidence="10 11">
    <location>
        <position position="190"/>
    </location>
</feature>
<dbReference type="EC" id="3.5.1.2" evidence="10"/>
<keyword evidence="7 10" id="KW-0456">Lyase</keyword>
<dbReference type="CDD" id="cd01748">
    <property type="entry name" value="GATase1_IGP_Synthase"/>
    <property type="match status" value="1"/>
</dbReference>
<dbReference type="eggNOG" id="COG0118">
    <property type="taxonomic scope" value="Bacteria"/>
</dbReference>
<keyword evidence="4 10" id="KW-0378">Hydrolase</keyword>
<gene>
    <name evidence="10 13" type="primary">hisH</name>
    <name evidence="13" type="ORF">VIBR0546_16426</name>
</gene>
<dbReference type="Gene3D" id="3.40.50.880">
    <property type="match status" value="1"/>
</dbReference>
<dbReference type="PROSITE" id="PS51273">
    <property type="entry name" value="GATASE_TYPE_1"/>
    <property type="match status" value="1"/>
</dbReference>
<dbReference type="GO" id="GO:0016829">
    <property type="term" value="F:lyase activity"/>
    <property type="evidence" value="ECO:0007669"/>
    <property type="project" value="UniProtKB-KW"/>
</dbReference>
<comment type="function">
    <text evidence="10">IGPS catalyzes the conversion of PRFAR and glutamine to IGP, AICAR and glutamate. The HisH subunit catalyzes the hydrolysis of glutamine to glutamate and ammonia as part of the synthesis of IGP and AICAR. The resulting ammonia molecule is channeled to the active site of HisF.</text>
</comment>
<dbReference type="HAMAP" id="MF_00278">
    <property type="entry name" value="HisH"/>
    <property type="match status" value="1"/>
</dbReference>
<dbReference type="GO" id="GO:0004359">
    <property type="term" value="F:glutaminase activity"/>
    <property type="evidence" value="ECO:0007669"/>
    <property type="project" value="UniProtKB-EC"/>
</dbReference>
<comment type="caution">
    <text evidence="13">The sequence shown here is derived from an EMBL/GenBank/DDBJ whole genome shotgun (WGS) entry which is preliminary data.</text>
</comment>
<evidence type="ECO:0000256" key="11">
    <source>
        <dbReference type="PIRSR" id="PIRSR000495-1"/>
    </source>
</evidence>
<feature type="active site" description="Nucleophile" evidence="10 11">
    <location>
        <position position="80"/>
    </location>
</feature>
<organism evidence="13 14">
    <name type="scientific">Vibrio brasiliensis LMG 20546</name>
    <dbReference type="NCBI Taxonomy" id="945543"/>
    <lineage>
        <taxon>Bacteria</taxon>
        <taxon>Pseudomonadati</taxon>
        <taxon>Pseudomonadota</taxon>
        <taxon>Gammaproteobacteria</taxon>
        <taxon>Vibrionales</taxon>
        <taxon>Vibrionaceae</taxon>
        <taxon>Vibrio</taxon>
        <taxon>Vibrio oreintalis group</taxon>
    </lineage>
</organism>
<dbReference type="SUPFAM" id="SSF52317">
    <property type="entry name" value="Class I glutamine amidotransferase-like"/>
    <property type="match status" value="1"/>
</dbReference>
<keyword evidence="3 10" id="KW-0028">Amino-acid biosynthesis</keyword>
<comment type="subcellular location">
    <subcellularLocation>
        <location evidence="10">Cytoplasm</location>
    </subcellularLocation>
</comment>
<keyword evidence="6 10" id="KW-0368">Histidine biosynthesis</keyword>
<dbReference type="GO" id="GO:0000107">
    <property type="term" value="F:imidazoleglycerol-phosphate synthase activity"/>
    <property type="evidence" value="ECO:0007669"/>
    <property type="project" value="UniProtKB-UniRule"/>
</dbReference>
<evidence type="ECO:0000259" key="12">
    <source>
        <dbReference type="Pfam" id="PF00117"/>
    </source>
</evidence>
<dbReference type="UniPathway" id="UPA00031">
    <property type="reaction ID" value="UER00010"/>
</dbReference>
<dbReference type="PANTHER" id="PTHR42701:SF1">
    <property type="entry name" value="IMIDAZOLE GLYCEROL PHOSPHATE SYNTHASE SUBUNIT HISH"/>
    <property type="match status" value="1"/>
</dbReference>
<dbReference type="EC" id="4.3.2.10" evidence="10"/>
<evidence type="ECO:0000256" key="1">
    <source>
        <dbReference type="ARBA" id="ARBA00005091"/>
    </source>
</evidence>
<dbReference type="RefSeq" id="WP_006881456.1">
    <property type="nucleotide sequence ID" value="NZ_AEVS01000111.1"/>
</dbReference>
<feature type="domain" description="Glutamine amidotransferase" evidence="12">
    <location>
        <begin position="5"/>
        <end position="193"/>
    </location>
</feature>
<proteinExistence type="inferred from homology"/>
<name>E8M045_9VIBR</name>
<comment type="catalytic activity">
    <reaction evidence="9 10">
        <text>L-glutamine + H2O = L-glutamate + NH4(+)</text>
        <dbReference type="Rhea" id="RHEA:15889"/>
        <dbReference type="ChEBI" id="CHEBI:15377"/>
        <dbReference type="ChEBI" id="CHEBI:28938"/>
        <dbReference type="ChEBI" id="CHEBI:29985"/>
        <dbReference type="ChEBI" id="CHEBI:58359"/>
        <dbReference type="EC" id="3.5.1.2"/>
    </reaction>
</comment>
<dbReference type="NCBIfam" id="TIGR01855">
    <property type="entry name" value="IMP_synth_hisH"/>
    <property type="match status" value="1"/>
</dbReference>
<dbReference type="Proteomes" id="UP000004371">
    <property type="component" value="Unassembled WGS sequence"/>
</dbReference>
<dbReference type="OrthoDB" id="9807137at2"/>
<evidence type="ECO:0000313" key="14">
    <source>
        <dbReference type="Proteomes" id="UP000004371"/>
    </source>
</evidence>
<evidence type="ECO:0000256" key="9">
    <source>
        <dbReference type="ARBA" id="ARBA00049534"/>
    </source>
</evidence>
<dbReference type="AlphaFoldDB" id="E8M045"/>
<reference evidence="13 14" key="1">
    <citation type="journal article" date="2012" name="Int. J. Syst. Evol. Microbiol.">
        <title>Vibrio caribbeanicus sp. nov., isolated from the marine sponge Scleritoderma cyanea.</title>
        <authorList>
            <person name="Hoffmann M."/>
            <person name="Monday S.R."/>
            <person name="Allard M.W."/>
            <person name="Strain E.A."/>
            <person name="Whittaker P."/>
            <person name="Naum M."/>
            <person name="McCarthy P.J."/>
            <person name="Lopez J.V."/>
            <person name="Fischer M."/>
            <person name="Brown E.W."/>
        </authorList>
    </citation>
    <scope>NUCLEOTIDE SEQUENCE [LARGE SCALE GENOMIC DNA]</scope>
    <source>
        <strain evidence="13 14">LMG 20546</strain>
    </source>
</reference>
<comment type="pathway">
    <text evidence="1 10">Amino-acid biosynthesis; L-histidine biosynthesis; L-histidine from 5-phospho-alpha-D-ribose 1-diphosphate: step 5/9.</text>
</comment>